<accession>A0ABW4LGY5</accession>
<protein>
    <recommendedName>
        <fullName evidence="3">GNAT family N-acetyltransferase</fullName>
    </recommendedName>
</protein>
<evidence type="ECO:0000313" key="1">
    <source>
        <dbReference type="EMBL" id="MFD1722332.1"/>
    </source>
</evidence>
<sequence length="139" mass="14977">MRDEDFVRALRALDTDAFTVRDVRPSDVGTLELRFATRSDLRLWSLVLPLPSAPVLKPWLYRPPDDAVDSARMLAVFLDEEILTTAISSARGEEVAGVTLVELAPYGLRRGDDAEHERLAAAAAAGGWDGRGGSVSAAG</sequence>
<comment type="caution">
    <text evidence="1">The sequence shown here is derived from an EMBL/GenBank/DDBJ whole genome shotgun (WGS) entry which is preliminary data.</text>
</comment>
<gene>
    <name evidence="1" type="ORF">ACFSBI_12305</name>
</gene>
<keyword evidence="2" id="KW-1185">Reference proteome</keyword>
<proteinExistence type="predicted"/>
<organism evidence="1 2">
    <name type="scientific">Amnibacterium endophyticum</name>
    <dbReference type="NCBI Taxonomy" id="2109337"/>
    <lineage>
        <taxon>Bacteria</taxon>
        <taxon>Bacillati</taxon>
        <taxon>Actinomycetota</taxon>
        <taxon>Actinomycetes</taxon>
        <taxon>Micrococcales</taxon>
        <taxon>Microbacteriaceae</taxon>
        <taxon>Amnibacterium</taxon>
    </lineage>
</organism>
<dbReference type="RefSeq" id="WP_377935342.1">
    <property type="nucleotide sequence ID" value="NZ_JBHUEA010000019.1"/>
</dbReference>
<dbReference type="EMBL" id="JBHUEA010000019">
    <property type="protein sequence ID" value="MFD1722332.1"/>
    <property type="molecule type" value="Genomic_DNA"/>
</dbReference>
<dbReference type="Proteomes" id="UP001597347">
    <property type="component" value="Unassembled WGS sequence"/>
</dbReference>
<evidence type="ECO:0008006" key="3">
    <source>
        <dbReference type="Google" id="ProtNLM"/>
    </source>
</evidence>
<evidence type="ECO:0000313" key="2">
    <source>
        <dbReference type="Proteomes" id="UP001597347"/>
    </source>
</evidence>
<name>A0ABW4LGY5_9MICO</name>
<reference evidence="2" key="1">
    <citation type="journal article" date="2019" name="Int. J. Syst. Evol. Microbiol.">
        <title>The Global Catalogue of Microorganisms (GCM) 10K type strain sequencing project: providing services to taxonomists for standard genome sequencing and annotation.</title>
        <authorList>
            <consortium name="The Broad Institute Genomics Platform"/>
            <consortium name="The Broad Institute Genome Sequencing Center for Infectious Disease"/>
            <person name="Wu L."/>
            <person name="Ma J."/>
        </authorList>
    </citation>
    <scope>NUCLEOTIDE SEQUENCE [LARGE SCALE GENOMIC DNA]</scope>
    <source>
        <strain evidence="2">CGMCC 1.12471</strain>
    </source>
</reference>